<proteinExistence type="predicted"/>
<dbReference type="RefSeq" id="WP_347721753.1">
    <property type="nucleotide sequence ID" value="NZ_CP104395.1"/>
</dbReference>
<dbReference type="Gene3D" id="1.10.10.10">
    <property type="entry name" value="Winged helix-like DNA-binding domain superfamily/Winged helix DNA-binding domain"/>
    <property type="match status" value="2"/>
</dbReference>
<sequence length="177" mass="20439">MDEKKARLEAAFFLADKPVDREEIADILDLGSMGYVETLVNDVREDLEEEHRGLELVETPEGYELKVKKGHIQHVSHLAPHQDLNQGELRTLALIAYNAPVEQTDIVEIRGNRAYQHVKELVKRGFLSKEKDGRTAILDVTDQFLEYFDFDSVDQFKQEYENEEQGRDADQQGVEMF</sequence>
<dbReference type="GeneID" id="90590359"/>
<evidence type="ECO:0000256" key="4">
    <source>
        <dbReference type="ARBA" id="ARBA00023306"/>
    </source>
</evidence>
<evidence type="ECO:0000313" key="6">
    <source>
        <dbReference type="Proteomes" id="UP001218034"/>
    </source>
</evidence>
<keyword evidence="1" id="KW-0963">Cytoplasm</keyword>
<dbReference type="Pfam" id="PF04079">
    <property type="entry name" value="SMC_ScpB"/>
    <property type="match status" value="1"/>
</dbReference>
<dbReference type="PANTHER" id="PTHR34298:SF2">
    <property type="entry name" value="SEGREGATION AND CONDENSATION PROTEIN B"/>
    <property type="match status" value="1"/>
</dbReference>
<keyword evidence="3" id="KW-0159">Chromosome partition</keyword>
<organism evidence="5 6">
    <name type="scientific">Candidatus Nanohalococcus occultus</name>
    <dbReference type="NCBI Taxonomy" id="2978047"/>
    <lineage>
        <taxon>Archaea</taxon>
        <taxon>Candidatus Nanohalarchaeota</taxon>
        <taxon>Candidatus Nanohalarchaeota incertae sedis</taxon>
        <taxon>Candidatus Nanohalococcus</taxon>
    </lineage>
</organism>
<keyword evidence="6" id="KW-1185">Reference proteome</keyword>
<accession>A0ABY8CGR8</accession>
<gene>
    <name evidence="5" type="ORF">SVXNc_0922</name>
</gene>
<evidence type="ECO:0000256" key="2">
    <source>
        <dbReference type="ARBA" id="ARBA00022618"/>
    </source>
</evidence>
<evidence type="ECO:0000256" key="3">
    <source>
        <dbReference type="ARBA" id="ARBA00022829"/>
    </source>
</evidence>
<keyword evidence="2" id="KW-0132">Cell division</keyword>
<dbReference type="SUPFAM" id="SSF46785">
    <property type="entry name" value="Winged helix' DNA-binding domain"/>
    <property type="match status" value="2"/>
</dbReference>
<name>A0ABY8CGR8_9ARCH</name>
<evidence type="ECO:0000313" key="5">
    <source>
        <dbReference type="EMBL" id="WEL19925.1"/>
    </source>
</evidence>
<dbReference type="InterPro" id="IPR005234">
    <property type="entry name" value="ScpB_csome_segregation"/>
</dbReference>
<dbReference type="InterPro" id="IPR036388">
    <property type="entry name" value="WH-like_DNA-bd_sf"/>
</dbReference>
<dbReference type="NCBIfam" id="TIGR00281">
    <property type="entry name" value="SMC-Scp complex subunit ScpB"/>
    <property type="match status" value="1"/>
</dbReference>
<reference evidence="5 6" key="1">
    <citation type="submission" date="2022-09" db="EMBL/GenBank/DDBJ databases">
        <title>Xylan utilization by haloarchaea-nanohaloarchaea associations.</title>
        <authorList>
            <person name="Yakimov M."/>
        </authorList>
    </citation>
    <scope>NUCLEOTIDE SEQUENCE [LARGE SCALE GENOMIC DNA]</scope>
    <source>
        <strain evidence="5 6">SVXNc</strain>
    </source>
</reference>
<dbReference type="InterPro" id="IPR036390">
    <property type="entry name" value="WH_DNA-bd_sf"/>
</dbReference>
<dbReference type="Proteomes" id="UP001218034">
    <property type="component" value="Chromosome"/>
</dbReference>
<evidence type="ECO:0000256" key="1">
    <source>
        <dbReference type="ARBA" id="ARBA00022490"/>
    </source>
</evidence>
<keyword evidence="4" id="KW-0131">Cell cycle</keyword>
<dbReference type="EMBL" id="CP104395">
    <property type="protein sequence ID" value="WEL19925.1"/>
    <property type="molecule type" value="Genomic_DNA"/>
</dbReference>
<dbReference type="PANTHER" id="PTHR34298">
    <property type="entry name" value="SEGREGATION AND CONDENSATION PROTEIN B"/>
    <property type="match status" value="1"/>
</dbReference>
<protein>
    <submittedName>
        <fullName evidence="5">Chromosome segregation and condensation protein B</fullName>
    </submittedName>
</protein>
<dbReference type="PIRSF" id="PIRSF019345">
    <property type="entry name" value="ScpB"/>
    <property type="match status" value="1"/>
</dbReference>